<evidence type="ECO:0000259" key="1">
    <source>
        <dbReference type="SMART" id="SM00849"/>
    </source>
</evidence>
<sequence>MFGAVPPLTAPPEAGSARAIAVRRRFFGDAADPDTGAVRPDRVVLSWVGCTTYAMAFAGSVFLLDAWVPRVTSSGYVPATPQDLVDLRPEAIFIGHGHFDHAGDAGTIAEASGATVHGTAEHCAAIRGQVPNASFPTVAHGDSTTPVGAREDFTVGSVEVTAIRHLHSARTPADENDPAPRFFPRPQLGPILRHPPTLTHLRETVPRLLDPEGGVLLYQFRTPGFALTWHDSSGPLTEKAPDLFNTLAALPTTHVHLGAIQGYNQLTNGLRDPRTYLESLAPTVFVPGHHDNWLPGLTSSAAAYDTPLHTELARLPTSSRPDLRLMHDPTDYLTPSRLTFAL</sequence>
<dbReference type="Pfam" id="PF12706">
    <property type="entry name" value="Lactamase_B_2"/>
    <property type="match status" value="1"/>
</dbReference>
<dbReference type="InterPro" id="IPR001279">
    <property type="entry name" value="Metallo-B-lactamas"/>
</dbReference>
<dbReference type="STRING" id="1210090.GCA_001613185_00073"/>
<comment type="caution">
    <text evidence="2">The sequence shown here is derived from an EMBL/GenBank/DDBJ whole genome shotgun (WGS) entry which is preliminary data.</text>
</comment>
<evidence type="ECO:0000313" key="3">
    <source>
        <dbReference type="Proteomes" id="UP000252586"/>
    </source>
</evidence>
<accession>A0A366DY61</accession>
<dbReference type="PANTHER" id="PTHR43546">
    <property type="entry name" value="UPF0173 METAL-DEPENDENT HYDROLASE MJ1163-RELATED"/>
    <property type="match status" value="1"/>
</dbReference>
<dbReference type="InterPro" id="IPR050114">
    <property type="entry name" value="UPF0173_UPF0282_UlaG_hydrolase"/>
</dbReference>
<dbReference type="InterPro" id="IPR036866">
    <property type="entry name" value="RibonucZ/Hydroxyglut_hydro"/>
</dbReference>
<evidence type="ECO:0000313" key="2">
    <source>
        <dbReference type="EMBL" id="RBO94128.1"/>
    </source>
</evidence>
<dbReference type="SUPFAM" id="SSF56281">
    <property type="entry name" value="Metallo-hydrolase/oxidoreductase"/>
    <property type="match status" value="1"/>
</dbReference>
<dbReference type="SMART" id="SM00849">
    <property type="entry name" value="Lactamase_B"/>
    <property type="match status" value="1"/>
</dbReference>
<keyword evidence="3" id="KW-1185">Reference proteome</keyword>
<dbReference type="EMBL" id="QNRE01000002">
    <property type="protein sequence ID" value="RBO94128.1"/>
    <property type="molecule type" value="Genomic_DNA"/>
</dbReference>
<name>A0A366DY61_9NOCA</name>
<reference evidence="2 3" key="1">
    <citation type="submission" date="2018-06" db="EMBL/GenBank/DDBJ databases">
        <title>Genomic Encyclopedia of Type Strains, Phase IV (KMG-IV): sequencing the most valuable type-strain genomes for metagenomic binning, comparative biology and taxonomic classification.</title>
        <authorList>
            <person name="Goeker M."/>
        </authorList>
    </citation>
    <scope>NUCLEOTIDE SEQUENCE [LARGE SCALE GENOMIC DNA]</scope>
    <source>
        <strain evidence="2 3">DSM 44599</strain>
    </source>
</reference>
<gene>
    <name evidence="2" type="ORF">DFR74_102550</name>
</gene>
<organism evidence="2 3">
    <name type="scientific">Nocardia puris</name>
    <dbReference type="NCBI Taxonomy" id="208602"/>
    <lineage>
        <taxon>Bacteria</taxon>
        <taxon>Bacillati</taxon>
        <taxon>Actinomycetota</taxon>
        <taxon>Actinomycetes</taxon>
        <taxon>Mycobacteriales</taxon>
        <taxon>Nocardiaceae</taxon>
        <taxon>Nocardia</taxon>
    </lineage>
</organism>
<dbReference type="CDD" id="cd06262">
    <property type="entry name" value="metallo-hydrolase-like_MBL-fold"/>
    <property type="match status" value="1"/>
</dbReference>
<proteinExistence type="predicted"/>
<dbReference type="AlphaFoldDB" id="A0A366DY61"/>
<dbReference type="Gene3D" id="3.60.15.10">
    <property type="entry name" value="Ribonuclease Z/Hydroxyacylglutathione hydrolase-like"/>
    <property type="match status" value="1"/>
</dbReference>
<protein>
    <submittedName>
        <fullName evidence="2">Beta-lactamase family protein</fullName>
    </submittedName>
</protein>
<feature type="domain" description="Metallo-beta-lactamase" evidence="1">
    <location>
        <begin position="49"/>
        <end position="254"/>
    </location>
</feature>
<dbReference type="Proteomes" id="UP000252586">
    <property type="component" value="Unassembled WGS sequence"/>
</dbReference>